<name>A0ABS9GVR5_9PSED</name>
<dbReference type="Proteomes" id="UP000814158">
    <property type="component" value="Unassembled WGS sequence"/>
</dbReference>
<accession>A0ABS9GVR5</accession>
<gene>
    <name evidence="1" type="ORF">GIV68_27810</name>
</gene>
<sequence length="102" mass="11704">MQARFRWKQKAGVDSAKLTERLTLKVSAPAANNLLQKPNKESTRCRFALSKSKGREGSRECQDGYTRKRIGKQVMPTKRAVEFSNFGEHKRKRARMKNHASP</sequence>
<proteinExistence type="predicted"/>
<reference evidence="1 2" key="1">
    <citation type="submission" date="2019-11" db="EMBL/GenBank/DDBJ databases">
        <title>Epiphytic Pseudomonas syringae from cherry orchards.</title>
        <authorList>
            <person name="Hulin M.T."/>
        </authorList>
    </citation>
    <scope>NUCLEOTIDE SEQUENCE [LARGE SCALE GENOMIC DNA]</scope>
    <source>
        <strain evidence="1 2">PA-3-2A</strain>
    </source>
</reference>
<dbReference type="EMBL" id="WKAT01000112">
    <property type="protein sequence ID" value="MCF5548552.1"/>
    <property type="molecule type" value="Genomic_DNA"/>
</dbReference>
<protein>
    <submittedName>
        <fullName evidence="1">Uncharacterized protein</fullName>
    </submittedName>
</protein>
<comment type="caution">
    <text evidence="1">The sequence shown here is derived from an EMBL/GenBank/DDBJ whole genome shotgun (WGS) entry which is preliminary data.</text>
</comment>
<keyword evidence="2" id="KW-1185">Reference proteome</keyword>
<evidence type="ECO:0000313" key="1">
    <source>
        <dbReference type="EMBL" id="MCF5548552.1"/>
    </source>
</evidence>
<organism evidence="1 2">
    <name type="scientific">Pseudomonas salomonii</name>
    <dbReference type="NCBI Taxonomy" id="191391"/>
    <lineage>
        <taxon>Bacteria</taxon>
        <taxon>Pseudomonadati</taxon>
        <taxon>Pseudomonadota</taxon>
        <taxon>Gammaproteobacteria</taxon>
        <taxon>Pseudomonadales</taxon>
        <taxon>Pseudomonadaceae</taxon>
        <taxon>Pseudomonas</taxon>
    </lineage>
</organism>
<dbReference type="RefSeq" id="WP_236374864.1">
    <property type="nucleotide sequence ID" value="NZ_WKAT01000112.1"/>
</dbReference>
<evidence type="ECO:0000313" key="2">
    <source>
        <dbReference type="Proteomes" id="UP000814158"/>
    </source>
</evidence>